<dbReference type="AlphaFoldDB" id="A0A420WDX0"/>
<name>A0A420WDX0_9PROT</name>
<dbReference type="InParanoid" id="A0A420WDX0"/>
<accession>A0A420WDX0</accession>
<dbReference type="Pfam" id="PF01593">
    <property type="entry name" value="Amino_oxidase"/>
    <property type="match status" value="1"/>
</dbReference>
<dbReference type="InterPro" id="IPR036188">
    <property type="entry name" value="FAD/NAD-bd_sf"/>
</dbReference>
<evidence type="ECO:0000313" key="3">
    <source>
        <dbReference type="Proteomes" id="UP000282211"/>
    </source>
</evidence>
<reference evidence="2 3" key="1">
    <citation type="submission" date="2018-10" db="EMBL/GenBank/DDBJ databases">
        <title>Genomic Encyclopedia of Type Strains, Phase IV (KMG-IV): sequencing the most valuable type-strain genomes for metagenomic binning, comparative biology and taxonomic classification.</title>
        <authorList>
            <person name="Goeker M."/>
        </authorList>
    </citation>
    <scope>NUCLEOTIDE SEQUENCE [LARGE SCALE GENOMIC DNA]</scope>
    <source>
        <strain evidence="2 3">DSM 22008</strain>
    </source>
</reference>
<dbReference type="Gene3D" id="3.50.50.60">
    <property type="entry name" value="FAD/NAD(P)-binding domain"/>
    <property type="match status" value="2"/>
</dbReference>
<dbReference type="InterPro" id="IPR050464">
    <property type="entry name" value="Zeta_carotene_desat/Oxidored"/>
</dbReference>
<dbReference type="GO" id="GO:0016491">
    <property type="term" value="F:oxidoreductase activity"/>
    <property type="evidence" value="ECO:0007669"/>
    <property type="project" value="InterPro"/>
</dbReference>
<dbReference type="EMBL" id="RBII01000002">
    <property type="protein sequence ID" value="RKQ69193.1"/>
    <property type="molecule type" value="Genomic_DNA"/>
</dbReference>
<evidence type="ECO:0000313" key="2">
    <source>
        <dbReference type="EMBL" id="RKQ69193.1"/>
    </source>
</evidence>
<proteinExistence type="predicted"/>
<dbReference type="PRINTS" id="PR00419">
    <property type="entry name" value="ADXRDTASE"/>
</dbReference>
<dbReference type="Proteomes" id="UP000282211">
    <property type="component" value="Unassembled WGS sequence"/>
</dbReference>
<dbReference type="RefSeq" id="WP_121101476.1">
    <property type="nucleotide sequence ID" value="NZ_RBII01000002.1"/>
</dbReference>
<feature type="domain" description="Amine oxidase" evidence="1">
    <location>
        <begin position="15"/>
        <end position="441"/>
    </location>
</feature>
<dbReference type="SUPFAM" id="SSF51905">
    <property type="entry name" value="FAD/NAD(P)-binding domain"/>
    <property type="match status" value="1"/>
</dbReference>
<gene>
    <name evidence="2" type="ORF">DES40_1992</name>
</gene>
<sequence length="467" mass="52094">MTGKNHRVAVIGGGVSGIAAAHYLLQAGYQVDLYEASNRLGGRVSIGNLSGEEVCFGGKNIGYDYIEFRKFLACYGKPEYEYFGINSARLIRGVLTPYNSQNKLKSLWTLWRSGKLSDLIRLRKFVTLVRNNRNFGDTNCGEISRHKGRSVAEMFSPSFTQSIIRALTIRMNGAEPKEISVENFGTHLQMLQDEYEQLKSPISEFFRRFQCHPSLRVFLNTPIQNIEDARAVGRVPEDEPIRHKGSKAARFVLRLEGETKAYQSVIVCLPAHGAKRCLQRSYPQLAIPLSAVRYFPVAVIIADYAQDVFKPEIRACTFGPENSLSNIGAYGLTALNRVRYTFSGEEAAELLLEALDDDYLLTAAEAQARPYFNLDNNPCTSYKVRYWEKGLCAYTKNEAAFQTELGLALNEIAGLELAGDYQKGASIENCFRAAKHAVARLCQSENDSDAFNLSPPKSIYLKGAAHV</sequence>
<keyword evidence="3" id="KW-1185">Reference proteome</keyword>
<dbReference type="PANTHER" id="PTHR42923">
    <property type="entry name" value="PROTOPORPHYRINOGEN OXIDASE"/>
    <property type="match status" value="1"/>
</dbReference>
<protein>
    <submittedName>
        <fullName evidence="2">Oxygen-dependent protoporphyrinogen oxidase</fullName>
    </submittedName>
</protein>
<dbReference type="InterPro" id="IPR002937">
    <property type="entry name" value="Amino_oxidase"/>
</dbReference>
<organism evidence="2 3">
    <name type="scientific">Litorimonas taeanensis</name>
    <dbReference type="NCBI Taxonomy" id="568099"/>
    <lineage>
        <taxon>Bacteria</taxon>
        <taxon>Pseudomonadati</taxon>
        <taxon>Pseudomonadota</taxon>
        <taxon>Alphaproteobacteria</taxon>
        <taxon>Maricaulales</taxon>
        <taxon>Robiginitomaculaceae</taxon>
    </lineage>
</organism>
<comment type="caution">
    <text evidence="2">The sequence shown here is derived from an EMBL/GenBank/DDBJ whole genome shotgun (WGS) entry which is preliminary data.</text>
</comment>
<dbReference type="OrthoDB" id="593898at2"/>
<evidence type="ECO:0000259" key="1">
    <source>
        <dbReference type="Pfam" id="PF01593"/>
    </source>
</evidence>